<evidence type="ECO:0000313" key="1">
    <source>
        <dbReference type="EMBL" id="PCH43507.1"/>
    </source>
</evidence>
<dbReference type="EMBL" id="KB468146">
    <property type="protein sequence ID" value="PCH43507.1"/>
    <property type="molecule type" value="Genomic_DNA"/>
</dbReference>
<organism evidence="1 2">
    <name type="scientific">Wolfiporia cocos (strain MD-104)</name>
    <name type="common">Brown rot fungus</name>
    <dbReference type="NCBI Taxonomy" id="742152"/>
    <lineage>
        <taxon>Eukaryota</taxon>
        <taxon>Fungi</taxon>
        <taxon>Dikarya</taxon>
        <taxon>Basidiomycota</taxon>
        <taxon>Agaricomycotina</taxon>
        <taxon>Agaricomycetes</taxon>
        <taxon>Polyporales</taxon>
        <taxon>Phaeolaceae</taxon>
        <taxon>Wolfiporia</taxon>
    </lineage>
</organism>
<dbReference type="AlphaFoldDB" id="A0A2H3K512"/>
<evidence type="ECO:0000313" key="2">
    <source>
        <dbReference type="Proteomes" id="UP000218811"/>
    </source>
</evidence>
<sequence>MGPQAVLHAFKTNHLGLDVAILPEACFWDQKAAVVEIKALEQGEDIIIPQMRSPILRDWAGIYDRCSICKEDCALELWGAQDWPLLRTKIGLSMLSMALPGNLTQTDEPRQIMEYMSSPPVAGHGFVDYKPIVEDLIAIGPSACPRSLAPGPWMGDTVQTALWNSSKSASGCGGM</sequence>
<proteinExistence type="predicted"/>
<accession>A0A2H3K512</accession>
<name>A0A2H3K512_WOLCO</name>
<dbReference type="Proteomes" id="UP000218811">
    <property type="component" value="Unassembled WGS sequence"/>
</dbReference>
<protein>
    <submittedName>
        <fullName evidence="1">Uncharacterized protein</fullName>
    </submittedName>
</protein>
<reference evidence="1 2" key="1">
    <citation type="journal article" date="2012" name="Science">
        <title>The Paleozoic origin of enzymatic lignin decomposition reconstructed from 31 fungal genomes.</title>
        <authorList>
            <person name="Floudas D."/>
            <person name="Binder M."/>
            <person name="Riley R."/>
            <person name="Barry K."/>
            <person name="Blanchette R.A."/>
            <person name="Henrissat B."/>
            <person name="Martinez A.T."/>
            <person name="Otillar R."/>
            <person name="Spatafora J.W."/>
            <person name="Yadav J.S."/>
            <person name="Aerts A."/>
            <person name="Benoit I."/>
            <person name="Boyd A."/>
            <person name="Carlson A."/>
            <person name="Copeland A."/>
            <person name="Coutinho P.M."/>
            <person name="de Vries R.P."/>
            <person name="Ferreira P."/>
            <person name="Findley K."/>
            <person name="Foster B."/>
            <person name="Gaskell J."/>
            <person name="Glotzer D."/>
            <person name="Gorecki P."/>
            <person name="Heitman J."/>
            <person name="Hesse C."/>
            <person name="Hori C."/>
            <person name="Igarashi K."/>
            <person name="Jurgens J.A."/>
            <person name="Kallen N."/>
            <person name="Kersten P."/>
            <person name="Kohler A."/>
            <person name="Kuees U."/>
            <person name="Kumar T.K.A."/>
            <person name="Kuo A."/>
            <person name="LaButti K."/>
            <person name="Larrondo L.F."/>
            <person name="Lindquist E."/>
            <person name="Ling A."/>
            <person name="Lombard V."/>
            <person name="Lucas S."/>
            <person name="Lundell T."/>
            <person name="Martin R."/>
            <person name="McLaughlin D.J."/>
            <person name="Morgenstern I."/>
            <person name="Morin E."/>
            <person name="Murat C."/>
            <person name="Nagy L.G."/>
            <person name="Nolan M."/>
            <person name="Ohm R.A."/>
            <person name="Patyshakuliyeva A."/>
            <person name="Rokas A."/>
            <person name="Ruiz-Duenas F.J."/>
            <person name="Sabat G."/>
            <person name="Salamov A."/>
            <person name="Samejima M."/>
            <person name="Schmutz J."/>
            <person name="Slot J.C."/>
            <person name="St John F."/>
            <person name="Stenlid J."/>
            <person name="Sun H."/>
            <person name="Sun S."/>
            <person name="Syed K."/>
            <person name="Tsang A."/>
            <person name="Wiebenga A."/>
            <person name="Young D."/>
            <person name="Pisabarro A."/>
            <person name="Eastwood D.C."/>
            <person name="Martin F."/>
            <person name="Cullen D."/>
            <person name="Grigoriev I.V."/>
            <person name="Hibbett D.S."/>
        </authorList>
    </citation>
    <scope>NUCLEOTIDE SEQUENCE [LARGE SCALE GENOMIC DNA]</scope>
    <source>
        <strain evidence="1 2">MD-104</strain>
    </source>
</reference>
<gene>
    <name evidence="1" type="ORF">WOLCODRAFT_138381</name>
</gene>
<keyword evidence="2" id="KW-1185">Reference proteome</keyword>